<dbReference type="InterPro" id="IPR011604">
    <property type="entry name" value="PDDEXK-like_dom_sf"/>
</dbReference>
<proteinExistence type="predicted"/>
<dbReference type="Proteomes" id="UP000191055">
    <property type="component" value="Unassembled WGS sequence"/>
</dbReference>
<keyword evidence="2" id="KW-1185">Reference proteome</keyword>
<evidence type="ECO:0000313" key="1">
    <source>
        <dbReference type="EMBL" id="SKC24195.1"/>
    </source>
</evidence>
<dbReference type="InterPro" id="IPR019292">
    <property type="entry name" value="McrC"/>
</dbReference>
<gene>
    <name evidence="1" type="ORF">SAMN03080601_03488</name>
</gene>
<sequence length="412" mass="48214">MIKNQSHITVFEHDRIHIDRGNNRITPSQLKALQQFYGENGVPYFDLIHNGIKFNEYVGVLMVGKTTIEILPKADKDLETKDWRKVLIGMLHAVGLFEIHTPSSTSLDLRANSILELYFELFVCELEYLLHGGLIKKYRKTSGNLNSLKGSIYFPKHINSNLIHKERFFVNYSIYDKEHIFHQILFKSLKLLQRINCNIKLQSRITTLLLDFPEMPDLKVSENTFNRLIYDRKSSKYKNSIEIARLLLLNYHPDIKVGTNDVLALIFDMNYLWERFVYSSLRKYKVAGNTVTAQNTKDFWKPTIGYNSKMKPDIVINKDKDNCIVLDTKWKNIKQSNPSPNDLRQMYVYMKYYNAKRVALVYPNSESSIKSGLFFKETDSELSSNNCSLISIGVMEDIKQWQTKIYEQINDW</sequence>
<dbReference type="PANTHER" id="PTHR38733">
    <property type="entry name" value="PROTEIN MCRC"/>
    <property type="match status" value="1"/>
</dbReference>
<organism evidence="1 2">
    <name type="scientific">Alkalitalea saponilacus</name>
    <dbReference type="NCBI Taxonomy" id="889453"/>
    <lineage>
        <taxon>Bacteria</taxon>
        <taxon>Pseudomonadati</taxon>
        <taxon>Bacteroidota</taxon>
        <taxon>Bacteroidia</taxon>
        <taxon>Marinilabiliales</taxon>
        <taxon>Marinilabiliaceae</taxon>
        <taxon>Alkalitalea</taxon>
    </lineage>
</organism>
<dbReference type="OrthoDB" id="307209at2"/>
<dbReference type="PANTHER" id="PTHR38733:SF1">
    <property type="entry name" value="TYPE IV METHYL-DIRECTED RESTRICTION ENZYME ECOKMCRBC"/>
    <property type="match status" value="1"/>
</dbReference>
<dbReference type="EMBL" id="FUYV01000040">
    <property type="protein sequence ID" value="SKC24195.1"/>
    <property type="molecule type" value="Genomic_DNA"/>
</dbReference>
<dbReference type="Gene3D" id="3.90.320.10">
    <property type="match status" value="1"/>
</dbReference>
<dbReference type="AlphaFoldDB" id="A0A1T5HU48"/>
<dbReference type="Pfam" id="PF10117">
    <property type="entry name" value="McrBC"/>
    <property type="match status" value="1"/>
</dbReference>
<reference evidence="1 2" key="1">
    <citation type="submission" date="2017-02" db="EMBL/GenBank/DDBJ databases">
        <authorList>
            <person name="Peterson S.W."/>
        </authorList>
    </citation>
    <scope>NUCLEOTIDE SEQUENCE [LARGE SCALE GENOMIC DNA]</scope>
    <source>
        <strain evidence="1 2">DSM 24412</strain>
    </source>
</reference>
<dbReference type="STRING" id="889453.SAMN03080601_03488"/>
<accession>A0A1T5HU48</accession>
<evidence type="ECO:0000313" key="2">
    <source>
        <dbReference type="Proteomes" id="UP000191055"/>
    </source>
</evidence>
<dbReference type="KEGG" id="asx:CDL62_14735"/>
<name>A0A1T5HU48_9BACT</name>
<protein>
    <submittedName>
        <fullName evidence="1">5-methylcytosine-specific restriction enzyme subunit McrC</fullName>
    </submittedName>
</protein>
<dbReference type="RefSeq" id="WP_079559141.1">
    <property type="nucleotide sequence ID" value="NZ_CP021904.1"/>
</dbReference>